<feature type="transmembrane region" description="Helical" evidence="2">
    <location>
        <begin position="223"/>
        <end position="244"/>
    </location>
</feature>
<keyword evidence="2" id="KW-0472">Membrane</keyword>
<gene>
    <name evidence="4" type="ORF">PG991_000033</name>
</gene>
<reference evidence="4 5" key="1">
    <citation type="submission" date="2023-01" db="EMBL/GenBank/DDBJ databases">
        <title>Analysis of 21 Apiospora genomes using comparative genomics revels a genus with tremendous synthesis potential of carbohydrate active enzymes and secondary metabolites.</title>
        <authorList>
            <person name="Sorensen T."/>
        </authorList>
    </citation>
    <scope>NUCLEOTIDE SEQUENCE [LARGE SCALE GENOMIC DNA]</scope>
    <source>
        <strain evidence="4 5">CBS 20057</strain>
    </source>
</reference>
<dbReference type="PANTHER" id="PTHR37013">
    <property type="entry name" value="INTEGRAL MEMBRANE PROTEIN (AFU_ORTHOLOGUE AFUA_1G05950)-RELATED"/>
    <property type="match status" value="1"/>
</dbReference>
<dbReference type="EMBL" id="JAQQWI010000001">
    <property type="protein sequence ID" value="KAK8040245.1"/>
    <property type="molecule type" value="Genomic_DNA"/>
</dbReference>
<keyword evidence="5" id="KW-1185">Reference proteome</keyword>
<feature type="region of interest" description="Disordered" evidence="1">
    <location>
        <begin position="306"/>
        <end position="329"/>
    </location>
</feature>
<dbReference type="PANTHER" id="PTHR37013:SF5">
    <property type="entry name" value="INTEGRAL MEMBRANE PROTEIN"/>
    <property type="match status" value="1"/>
</dbReference>
<protein>
    <recommendedName>
        <fullName evidence="3">DUF7703 domain-containing protein</fullName>
    </recommendedName>
</protein>
<evidence type="ECO:0000313" key="4">
    <source>
        <dbReference type="EMBL" id="KAK8040245.1"/>
    </source>
</evidence>
<feature type="transmembrane region" description="Helical" evidence="2">
    <location>
        <begin position="29"/>
        <end position="51"/>
    </location>
</feature>
<dbReference type="Pfam" id="PF24802">
    <property type="entry name" value="DUF7703"/>
    <property type="match status" value="1"/>
</dbReference>
<accession>A0ABR1T101</accession>
<sequence length="329" mass="36500">MAMREATHARFRGDDIVIHGDVSPAQLTAITVLLAIALWNAAEMVPLVFFTFQRFRTLYFWSICAATAGIMVCAASQIVSTWGPEPYERTVLVASAISCLGWAPMVTGQSLVLYSRLHLLHVPPRTLQLVRAMIIVDGVALHSIGTAFTLEPLITHSERLARVYGIFEKVQITTFMAQEFVLSGLYLWKAHEFLCQYTCPTLQLSPSRVSAARRQSCQKVRGLLLCLVSANVVVMLLDVTIIALEYAGLHQVQLSYKAFAYALKLKVEIGILNQLVGFVRRVHRLQTEAEGSLGLEREWESTLQRTFAAPSSTQGRSPEMENSGGLDVM</sequence>
<proteinExistence type="predicted"/>
<evidence type="ECO:0000256" key="2">
    <source>
        <dbReference type="SAM" id="Phobius"/>
    </source>
</evidence>
<dbReference type="InterPro" id="IPR056120">
    <property type="entry name" value="DUF7703"/>
</dbReference>
<evidence type="ECO:0000256" key="1">
    <source>
        <dbReference type="SAM" id="MobiDB-lite"/>
    </source>
</evidence>
<feature type="compositionally biased region" description="Polar residues" evidence="1">
    <location>
        <begin position="306"/>
        <end position="316"/>
    </location>
</feature>
<name>A0ABR1T101_9PEZI</name>
<evidence type="ECO:0000259" key="3">
    <source>
        <dbReference type="Pfam" id="PF24802"/>
    </source>
</evidence>
<dbReference type="Proteomes" id="UP001396898">
    <property type="component" value="Unassembled WGS sequence"/>
</dbReference>
<keyword evidence="2" id="KW-1133">Transmembrane helix</keyword>
<comment type="caution">
    <text evidence="4">The sequence shown here is derived from an EMBL/GenBank/DDBJ whole genome shotgun (WGS) entry which is preliminary data.</text>
</comment>
<feature type="transmembrane region" description="Helical" evidence="2">
    <location>
        <begin position="91"/>
        <end position="117"/>
    </location>
</feature>
<evidence type="ECO:0000313" key="5">
    <source>
        <dbReference type="Proteomes" id="UP001396898"/>
    </source>
</evidence>
<feature type="transmembrane region" description="Helical" evidence="2">
    <location>
        <begin position="58"/>
        <end position="79"/>
    </location>
</feature>
<feature type="domain" description="DUF7703" evidence="3">
    <location>
        <begin position="22"/>
        <end position="280"/>
    </location>
</feature>
<keyword evidence="2" id="KW-0812">Transmembrane</keyword>
<organism evidence="4 5">
    <name type="scientific">Apiospora marii</name>
    <dbReference type="NCBI Taxonomy" id="335849"/>
    <lineage>
        <taxon>Eukaryota</taxon>
        <taxon>Fungi</taxon>
        <taxon>Dikarya</taxon>
        <taxon>Ascomycota</taxon>
        <taxon>Pezizomycotina</taxon>
        <taxon>Sordariomycetes</taxon>
        <taxon>Xylariomycetidae</taxon>
        <taxon>Amphisphaeriales</taxon>
        <taxon>Apiosporaceae</taxon>
        <taxon>Apiospora</taxon>
    </lineage>
</organism>